<gene>
    <name evidence="2" type="ORF">SAMN05421504_10464</name>
</gene>
<name>A0A1H3G1G0_9PSEU</name>
<evidence type="ECO:0000256" key="1">
    <source>
        <dbReference type="SAM" id="SignalP"/>
    </source>
</evidence>
<feature type="signal peptide" evidence="1">
    <location>
        <begin position="1"/>
        <end position="32"/>
    </location>
</feature>
<organism evidence="2 3">
    <name type="scientific">Amycolatopsis xylanica</name>
    <dbReference type="NCBI Taxonomy" id="589385"/>
    <lineage>
        <taxon>Bacteria</taxon>
        <taxon>Bacillati</taxon>
        <taxon>Actinomycetota</taxon>
        <taxon>Actinomycetes</taxon>
        <taxon>Pseudonocardiales</taxon>
        <taxon>Pseudonocardiaceae</taxon>
        <taxon>Amycolatopsis</taxon>
    </lineage>
</organism>
<dbReference type="RefSeq" id="WP_143047105.1">
    <property type="nucleotide sequence ID" value="NZ_FNON01000004.1"/>
</dbReference>
<proteinExistence type="predicted"/>
<reference evidence="2 3" key="1">
    <citation type="submission" date="2016-10" db="EMBL/GenBank/DDBJ databases">
        <authorList>
            <person name="de Groot N.N."/>
        </authorList>
    </citation>
    <scope>NUCLEOTIDE SEQUENCE [LARGE SCALE GENOMIC DNA]</scope>
    <source>
        <strain evidence="2 3">CPCC 202699</strain>
    </source>
</reference>
<evidence type="ECO:0000313" key="3">
    <source>
        <dbReference type="Proteomes" id="UP000199515"/>
    </source>
</evidence>
<dbReference type="AlphaFoldDB" id="A0A1H3G1G0"/>
<dbReference type="Proteomes" id="UP000199515">
    <property type="component" value="Unassembled WGS sequence"/>
</dbReference>
<accession>A0A1H3G1G0</accession>
<dbReference type="EMBL" id="FNON01000004">
    <property type="protein sequence ID" value="SDX96498.1"/>
    <property type="molecule type" value="Genomic_DNA"/>
</dbReference>
<dbReference type="STRING" id="589385.SAMN05421504_10464"/>
<sequence length="83" mass="8732">MRNSIKRAAAVVVFAAVAAAGPAVLATGQALAAPAGNCEFVTFNFSYTDGAGASQIWVYEDADGNKLYQGRYRGASVQWRVCL</sequence>
<feature type="chain" id="PRO_5011558513" description="Secreted protein" evidence="1">
    <location>
        <begin position="33"/>
        <end position="83"/>
    </location>
</feature>
<keyword evidence="1" id="KW-0732">Signal</keyword>
<evidence type="ECO:0008006" key="4">
    <source>
        <dbReference type="Google" id="ProtNLM"/>
    </source>
</evidence>
<protein>
    <recommendedName>
        <fullName evidence="4">Secreted protein</fullName>
    </recommendedName>
</protein>
<evidence type="ECO:0000313" key="2">
    <source>
        <dbReference type="EMBL" id="SDX96498.1"/>
    </source>
</evidence>
<keyword evidence="3" id="KW-1185">Reference proteome</keyword>